<evidence type="ECO:0000313" key="5">
    <source>
        <dbReference type="EMBL" id="WVZ20865.1"/>
    </source>
</evidence>
<keyword evidence="2" id="KW-0808">Transferase</keyword>
<keyword evidence="1" id="KW-0489">Methyltransferase</keyword>
<sequence length="161" mass="18613">MKEKNQPHSLRFDNKRIVQWILHDWSDEHCVKLLKNCYDGIPDDGKVIVMEAVLPTTPETNSAVYKAILELDVAMMTQNPGGKERCEQEFMDLQLQLDLVALDMNVVQTFSQLWSSSSKPHHLFAFMHFESTEQPHAVCNVLCYVDSFRLIKSNQILTYLI</sequence>
<proteinExistence type="predicted"/>
<evidence type="ECO:0000256" key="2">
    <source>
        <dbReference type="ARBA" id="ARBA00022679"/>
    </source>
</evidence>
<dbReference type="GO" id="GO:0032259">
    <property type="term" value="P:methylation"/>
    <property type="evidence" value="ECO:0007669"/>
    <property type="project" value="UniProtKB-KW"/>
</dbReference>
<reference evidence="5 6" key="1">
    <citation type="journal article" date="2023" name="Life. Sci Alliance">
        <title>Evolutionary insights into 3D genome organization and epigenetic landscape of Vigna mungo.</title>
        <authorList>
            <person name="Junaid A."/>
            <person name="Singh B."/>
            <person name="Bhatia S."/>
        </authorList>
    </citation>
    <scope>NUCLEOTIDE SEQUENCE [LARGE SCALE GENOMIC DNA]</scope>
    <source>
        <strain evidence="5">Urdbean</strain>
    </source>
</reference>
<keyword evidence="3" id="KW-0949">S-adenosyl-L-methionine</keyword>
<gene>
    <name evidence="5" type="ORF">V8G54_008187</name>
</gene>
<evidence type="ECO:0000313" key="6">
    <source>
        <dbReference type="Proteomes" id="UP001374535"/>
    </source>
</evidence>
<dbReference type="Proteomes" id="UP001374535">
    <property type="component" value="Chromosome 2"/>
</dbReference>
<protein>
    <recommendedName>
        <fullName evidence="4">O-methyltransferase C-terminal domain-containing protein</fullName>
    </recommendedName>
</protein>
<name>A0AAQ3P396_VIGMU</name>
<dbReference type="GO" id="GO:0008171">
    <property type="term" value="F:O-methyltransferase activity"/>
    <property type="evidence" value="ECO:0007669"/>
    <property type="project" value="InterPro"/>
</dbReference>
<accession>A0AAQ3P396</accession>
<dbReference type="InterPro" id="IPR029063">
    <property type="entry name" value="SAM-dependent_MTases_sf"/>
</dbReference>
<evidence type="ECO:0000256" key="1">
    <source>
        <dbReference type="ARBA" id="ARBA00022603"/>
    </source>
</evidence>
<dbReference type="InterPro" id="IPR016461">
    <property type="entry name" value="COMT-like"/>
</dbReference>
<dbReference type="InterPro" id="IPR001077">
    <property type="entry name" value="COMT_C"/>
</dbReference>
<dbReference type="Pfam" id="PF00891">
    <property type="entry name" value="Methyltransf_2"/>
    <property type="match status" value="1"/>
</dbReference>
<dbReference type="EMBL" id="CP144699">
    <property type="protein sequence ID" value="WVZ20865.1"/>
    <property type="molecule type" value="Genomic_DNA"/>
</dbReference>
<keyword evidence="6" id="KW-1185">Reference proteome</keyword>
<dbReference type="PANTHER" id="PTHR11746">
    <property type="entry name" value="O-METHYLTRANSFERASE"/>
    <property type="match status" value="1"/>
</dbReference>
<dbReference type="Gene3D" id="3.40.50.150">
    <property type="entry name" value="Vaccinia Virus protein VP39"/>
    <property type="match status" value="1"/>
</dbReference>
<dbReference type="SUPFAM" id="SSF53335">
    <property type="entry name" value="S-adenosyl-L-methionine-dependent methyltransferases"/>
    <property type="match status" value="1"/>
</dbReference>
<dbReference type="AlphaFoldDB" id="A0AAQ3P396"/>
<evidence type="ECO:0000256" key="3">
    <source>
        <dbReference type="ARBA" id="ARBA00022691"/>
    </source>
</evidence>
<dbReference type="PROSITE" id="PS51683">
    <property type="entry name" value="SAM_OMT_II"/>
    <property type="match status" value="1"/>
</dbReference>
<evidence type="ECO:0000259" key="4">
    <source>
        <dbReference type="Pfam" id="PF00891"/>
    </source>
</evidence>
<feature type="domain" description="O-methyltransferase C-terminal" evidence="4">
    <location>
        <begin position="17"/>
        <end position="93"/>
    </location>
</feature>
<organism evidence="5 6">
    <name type="scientific">Vigna mungo</name>
    <name type="common">Black gram</name>
    <name type="synonym">Phaseolus mungo</name>
    <dbReference type="NCBI Taxonomy" id="3915"/>
    <lineage>
        <taxon>Eukaryota</taxon>
        <taxon>Viridiplantae</taxon>
        <taxon>Streptophyta</taxon>
        <taxon>Embryophyta</taxon>
        <taxon>Tracheophyta</taxon>
        <taxon>Spermatophyta</taxon>
        <taxon>Magnoliopsida</taxon>
        <taxon>eudicotyledons</taxon>
        <taxon>Gunneridae</taxon>
        <taxon>Pentapetalae</taxon>
        <taxon>rosids</taxon>
        <taxon>fabids</taxon>
        <taxon>Fabales</taxon>
        <taxon>Fabaceae</taxon>
        <taxon>Papilionoideae</taxon>
        <taxon>50 kb inversion clade</taxon>
        <taxon>NPAAA clade</taxon>
        <taxon>indigoferoid/millettioid clade</taxon>
        <taxon>Phaseoleae</taxon>
        <taxon>Vigna</taxon>
    </lineage>
</organism>